<name>A0ABU2N2L0_9PSEU</name>
<comment type="caution">
    <text evidence="2">The sequence shown here is derived from an EMBL/GenBank/DDBJ whole genome shotgun (WGS) entry which is preliminary data.</text>
</comment>
<organism evidence="2 3">
    <name type="scientific">Pseudonocardia charpentierae</name>
    <dbReference type="NCBI Taxonomy" id="3075545"/>
    <lineage>
        <taxon>Bacteria</taxon>
        <taxon>Bacillati</taxon>
        <taxon>Actinomycetota</taxon>
        <taxon>Actinomycetes</taxon>
        <taxon>Pseudonocardiales</taxon>
        <taxon>Pseudonocardiaceae</taxon>
        <taxon>Pseudonocardia</taxon>
    </lineage>
</organism>
<proteinExistence type="predicted"/>
<feature type="region of interest" description="Disordered" evidence="1">
    <location>
        <begin position="51"/>
        <end position="76"/>
    </location>
</feature>
<gene>
    <name evidence="2" type="ORF">RM445_00425</name>
</gene>
<reference evidence="3" key="1">
    <citation type="submission" date="2023-07" db="EMBL/GenBank/DDBJ databases">
        <title>30 novel species of actinomycetes from the DSMZ collection.</title>
        <authorList>
            <person name="Nouioui I."/>
        </authorList>
    </citation>
    <scope>NUCLEOTIDE SEQUENCE [LARGE SCALE GENOMIC DNA]</scope>
    <source>
        <strain evidence="3">DSM 45834</strain>
    </source>
</reference>
<dbReference type="Proteomes" id="UP001183202">
    <property type="component" value="Unassembled WGS sequence"/>
</dbReference>
<protein>
    <recommendedName>
        <fullName evidence="4">MucR family transcriptional regulator</fullName>
    </recommendedName>
</protein>
<dbReference type="RefSeq" id="WP_311553887.1">
    <property type="nucleotide sequence ID" value="NZ_JAVREJ010000001.1"/>
</dbReference>
<evidence type="ECO:0000256" key="1">
    <source>
        <dbReference type="SAM" id="MobiDB-lite"/>
    </source>
</evidence>
<sequence length="312" mass="32419">MWEPVGPLPAAVYWRRRWVALASMLTLSGLLAAGVGGHRPVESPIPVPAPAAVQATAEGRSDGPAAPRIPSTFAGGGGFTTPTASYPSSLYPSSLYPSSLYPSSLYPSSPTSAARGSGSPTSTGQGRETAQAGSTPASPDPFTAASVPELGSTSSERIRPDDTPRPAVAAQSPVPVPRTGPVPCTNPMLAAAAEVDPAVHKVGSHPVLRLVLTNISGQPCVRDLDASRQEIVVWSSDGATRLWSSNDCLNNPTTDLRTLVPGRPVAFSLTWGERTTTPGCAQPRTVVPAGSYRLMVRLDDLISPPTPFLRTV</sequence>
<feature type="region of interest" description="Disordered" evidence="1">
    <location>
        <begin position="106"/>
        <end position="181"/>
    </location>
</feature>
<evidence type="ECO:0000313" key="3">
    <source>
        <dbReference type="Proteomes" id="UP001183202"/>
    </source>
</evidence>
<dbReference type="EMBL" id="JAVREJ010000001">
    <property type="protein sequence ID" value="MDT0347986.1"/>
    <property type="molecule type" value="Genomic_DNA"/>
</dbReference>
<feature type="compositionally biased region" description="Polar residues" evidence="1">
    <location>
        <begin position="118"/>
        <end position="137"/>
    </location>
</feature>
<evidence type="ECO:0008006" key="4">
    <source>
        <dbReference type="Google" id="ProtNLM"/>
    </source>
</evidence>
<accession>A0ABU2N2L0</accession>
<keyword evidence="3" id="KW-1185">Reference proteome</keyword>
<evidence type="ECO:0000313" key="2">
    <source>
        <dbReference type="EMBL" id="MDT0347986.1"/>
    </source>
</evidence>